<keyword evidence="2" id="KW-1185">Reference proteome</keyword>
<dbReference type="InterPro" id="IPR032675">
    <property type="entry name" value="LRR_dom_sf"/>
</dbReference>
<evidence type="ECO:0000313" key="2">
    <source>
        <dbReference type="Proteomes" id="UP000821837"/>
    </source>
</evidence>
<comment type="caution">
    <text evidence="1">The sequence shown here is derived from an EMBL/GenBank/DDBJ whole genome shotgun (WGS) entry which is preliminary data.</text>
</comment>
<reference evidence="1" key="2">
    <citation type="submission" date="2021-09" db="EMBL/GenBank/DDBJ databases">
        <authorList>
            <person name="Jia N."/>
            <person name="Wang J."/>
            <person name="Shi W."/>
            <person name="Du L."/>
            <person name="Sun Y."/>
            <person name="Zhan W."/>
            <person name="Jiang J."/>
            <person name="Wang Q."/>
            <person name="Zhang B."/>
            <person name="Ji P."/>
            <person name="Sakyi L.B."/>
            <person name="Cui X."/>
            <person name="Yuan T."/>
            <person name="Jiang B."/>
            <person name="Yang W."/>
            <person name="Lam T.T.-Y."/>
            <person name="Chang Q."/>
            <person name="Ding S."/>
            <person name="Wang X."/>
            <person name="Zhu J."/>
            <person name="Ruan X."/>
            <person name="Zhao L."/>
            <person name="Wei J."/>
            <person name="Que T."/>
            <person name="Du C."/>
            <person name="Cheng J."/>
            <person name="Dai P."/>
            <person name="Han X."/>
            <person name="Huang E."/>
            <person name="Gao Y."/>
            <person name="Liu J."/>
            <person name="Shao H."/>
            <person name="Ye R."/>
            <person name="Li L."/>
            <person name="Wei W."/>
            <person name="Wang X."/>
            <person name="Wang C."/>
            <person name="Huo Q."/>
            <person name="Li W."/>
            <person name="Guo W."/>
            <person name="Chen H."/>
            <person name="Chen S."/>
            <person name="Zhou L."/>
            <person name="Zhou L."/>
            <person name="Ni X."/>
            <person name="Tian J."/>
            <person name="Zhou Y."/>
            <person name="Sheng Y."/>
            <person name="Liu T."/>
            <person name="Pan Y."/>
            <person name="Xia L."/>
            <person name="Li J."/>
            <person name="Zhao F."/>
            <person name="Cao W."/>
        </authorList>
    </citation>
    <scope>NUCLEOTIDE SEQUENCE</scope>
    <source>
        <strain evidence="1">Rsan-2018</strain>
        <tissue evidence="1">Larvae</tissue>
    </source>
</reference>
<evidence type="ECO:0000313" key="1">
    <source>
        <dbReference type="EMBL" id="KAH7943254.1"/>
    </source>
</evidence>
<dbReference type="SUPFAM" id="SSF52047">
    <property type="entry name" value="RNI-like"/>
    <property type="match status" value="1"/>
</dbReference>
<organism evidence="1 2">
    <name type="scientific">Rhipicephalus sanguineus</name>
    <name type="common">Brown dog tick</name>
    <name type="synonym">Ixodes sanguineus</name>
    <dbReference type="NCBI Taxonomy" id="34632"/>
    <lineage>
        <taxon>Eukaryota</taxon>
        <taxon>Metazoa</taxon>
        <taxon>Ecdysozoa</taxon>
        <taxon>Arthropoda</taxon>
        <taxon>Chelicerata</taxon>
        <taxon>Arachnida</taxon>
        <taxon>Acari</taxon>
        <taxon>Parasitiformes</taxon>
        <taxon>Ixodida</taxon>
        <taxon>Ixodoidea</taxon>
        <taxon>Ixodidae</taxon>
        <taxon>Rhipicephalinae</taxon>
        <taxon>Rhipicephalus</taxon>
        <taxon>Rhipicephalus</taxon>
    </lineage>
</organism>
<dbReference type="PANTHER" id="PTHR47679:SF2">
    <property type="entry name" value="C-TERMINAL OF ROC (COR) DOMAIN-CONTAINING PROTEIN"/>
    <property type="match status" value="1"/>
</dbReference>
<dbReference type="AlphaFoldDB" id="A0A9D4SQV9"/>
<dbReference type="PANTHER" id="PTHR47679">
    <property type="entry name" value="PROTEIN TORNADO 1"/>
    <property type="match status" value="1"/>
</dbReference>
<dbReference type="VEuPathDB" id="VectorBase:RSAN_039918"/>
<dbReference type="EMBL" id="JABSTV010001253">
    <property type="protein sequence ID" value="KAH7943254.1"/>
    <property type="molecule type" value="Genomic_DNA"/>
</dbReference>
<protein>
    <submittedName>
        <fullName evidence="1">Uncharacterized protein</fullName>
    </submittedName>
</protein>
<name>A0A9D4SQV9_RHISA</name>
<proteinExistence type="predicted"/>
<accession>A0A9D4SQV9</accession>
<dbReference type="Gene3D" id="3.80.10.10">
    <property type="entry name" value="Ribonuclease Inhibitor"/>
    <property type="match status" value="1"/>
</dbReference>
<reference evidence="1" key="1">
    <citation type="journal article" date="2020" name="Cell">
        <title>Large-Scale Comparative Analyses of Tick Genomes Elucidate Their Genetic Diversity and Vector Capacities.</title>
        <authorList>
            <consortium name="Tick Genome and Microbiome Consortium (TIGMIC)"/>
            <person name="Jia N."/>
            <person name="Wang J."/>
            <person name="Shi W."/>
            <person name="Du L."/>
            <person name="Sun Y."/>
            <person name="Zhan W."/>
            <person name="Jiang J.F."/>
            <person name="Wang Q."/>
            <person name="Zhang B."/>
            <person name="Ji P."/>
            <person name="Bell-Sakyi L."/>
            <person name="Cui X.M."/>
            <person name="Yuan T.T."/>
            <person name="Jiang B.G."/>
            <person name="Yang W.F."/>
            <person name="Lam T.T."/>
            <person name="Chang Q.C."/>
            <person name="Ding S.J."/>
            <person name="Wang X.J."/>
            <person name="Zhu J.G."/>
            <person name="Ruan X.D."/>
            <person name="Zhao L."/>
            <person name="Wei J.T."/>
            <person name="Ye R.Z."/>
            <person name="Que T.C."/>
            <person name="Du C.H."/>
            <person name="Zhou Y.H."/>
            <person name="Cheng J.X."/>
            <person name="Dai P.F."/>
            <person name="Guo W.B."/>
            <person name="Han X.H."/>
            <person name="Huang E.J."/>
            <person name="Li L.F."/>
            <person name="Wei W."/>
            <person name="Gao Y.C."/>
            <person name="Liu J.Z."/>
            <person name="Shao H.Z."/>
            <person name="Wang X."/>
            <person name="Wang C.C."/>
            <person name="Yang T.C."/>
            <person name="Huo Q.B."/>
            <person name="Li W."/>
            <person name="Chen H.Y."/>
            <person name="Chen S.E."/>
            <person name="Zhou L.G."/>
            <person name="Ni X.B."/>
            <person name="Tian J.H."/>
            <person name="Sheng Y."/>
            <person name="Liu T."/>
            <person name="Pan Y.S."/>
            <person name="Xia L.Y."/>
            <person name="Li J."/>
            <person name="Zhao F."/>
            <person name="Cao W.C."/>
        </authorList>
    </citation>
    <scope>NUCLEOTIDE SEQUENCE</scope>
    <source>
        <strain evidence="1">Rsan-2018</strain>
    </source>
</reference>
<gene>
    <name evidence="1" type="ORF">HPB52_006573</name>
</gene>
<dbReference type="Proteomes" id="UP000821837">
    <property type="component" value="Unassembled WGS sequence"/>
</dbReference>
<sequence length="701" mass="78936">MEGEAFATELLSLKCTHEQTRVCQLLQHVTAFNEVLWQAGLQLRENPRDETGYLSIVTVRCTCMQTPHFMKYGPIEKPALDLLRWLLERHPCVVSLEADYDDVNSGVLVETLARSSSLRRLTVHGFVKVDPPEVVDQPADADDCRLAFTEEIYSTSTARMENPVLLLGNHDTALVSLDFAILKMSPSTANILIEALVENGTVEELAVGDNVLVSEEGTFKSFLQYLTKRNSVLRKLIFKVRYLDINIATLHTLARAICTVTTLQDLTWQGRAASLDCALFLAALAQSRTVRSLTFLLEETDGYFAPRSIETSSNPSWIAPLLENGTLLKLDLEVSWSCSEDCCLLLEALATTNTLESVTLRNFPNDDDGWRKVRRTVRELGLEQRVRLEGCPVFLKDDSTLSACERVTSIVVCSDDLTQDVPALRNAFHLIATCHYVTSMHVFLYDFDEATFALLSTYISESPTIGEIELKLHFCEGEESFIANREVAVESISNLFAALSSNTSVISMKVFSVIDIGEKDCRVLADAASNNRRLQELSVVGMKTSVHVFLDRLLLRLEKNYNLLLLQVPLCVKPSDRTLEAQELVRRNCSLVERATRFATGGDRSWYCACAFERVSEEPVLVNNVRRKLVTTSTQAEDMIRDARQFLRLMNVHDYMALTGVVKARVECNVQKDGRPQLDQLYHDCWLHIRQYLMVGDVVKH</sequence>